<sequence length="134" mass="14970">MKLWIHKSNARLSDISAHSFDRINDQVAPGECETLKLPIPSCNLNIHYTLTVPLDQCPALLKAAEQSVRIVKSRVDVKDIRRAILLGKLEMFKNDIGTRLGVLPYNNEVTKVSQEDLEILKAIVLKHGKEEGGS</sequence>
<name>A0A6H1ZX58_9ZZZZ</name>
<evidence type="ECO:0000313" key="3">
    <source>
        <dbReference type="EMBL" id="QJI03722.1"/>
    </source>
</evidence>
<dbReference type="EMBL" id="MT145113">
    <property type="protein sequence ID" value="QJI03722.1"/>
    <property type="molecule type" value="Genomic_DNA"/>
</dbReference>
<dbReference type="EMBL" id="MT142520">
    <property type="protein sequence ID" value="QJA83886.1"/>
    <property type="molecule type" value="Genomic_DNA"/>
</dbReference>
<dbReference type="AlphaFoldDB" id="A0A6H1ZX58"/>
<protein>
    <submittedName>
        <fullName evidence="1">Uncharacterized protein</fullName>
    </submittedName>
</protein>
<evidence type="ECO:0000313" key="2">
    <source>
        <dbReference type="EMBL" id="QJA83886.1"/>
    </source>
</evidence>
<proteinExistence type="predicted"/>
<accession>A0A6H1ZX58</accession>
<reference evidence="1" key="1">
    <citation type="submission" date="2020-03" db="EMBL/GenBank/DDBJ databases">
        <title>The deep terrestrial virosphere.</title>
        <authorList>
            <person name="Holmfeldt K."/>
            <person name="Nilsson E."/>
            <person name="Simone D."/>
            <person name="Lopez-Fernandez M."/>
            <person name="Wu X."/>
            <person name="de Brujin I."/>
            <person name="Lundin D."/>
            <person name="Andersson A."/>
            <person name="Bertilsson S."/>
            <person name="Dopson M."/>
        </authorList>
    </citation>
    <scope>NUCLEOTIDE SEQUENCE</scope>
    <source>
        <strain evidence="2">MM415A00246</strain>
        <strain evidence="1">TM448A02323</strain>
        <strain evidence="3">TM448B04934</strain>
    </source>
</reference>
<gene>
    <name evidence="2" type="ORF">MM415A00246_0008</name>
    <name evidence="1" type="ORF">TM448A02323_0011</name>
    <name evidence="3" type="ORF">TM448B04934_0006</name>
</gene>
<dbReference type="EMBL" id="MT144293">
    <property type="protein sequence ID" value="QJA51855.1"/>
    <property type="molecule type" value="Genomic_DNA"/>
</dbReference>
<organism evidence="1">
    <name type="scientific">viral metagenome</name>
    <dbReference type="NCBI Taxonomy" id="1070528"/>
    <lineage>
        <taxon>unclassified sequences</taxon>
        <taxon>metagenomes</taxon>
        <taxon>organismal metagenomes</taxon>
    </lineage>
</organism>
<evidence type="ECO:0000313" key="1">
    <source>
        <dbReference type="EMBL" id="QJA51855.1"/>
    </source>
</evidence>